<sequence length="136" mass="15016">RCSSLYCSNTSSTPGNLSSSAPSLNMRGENKGSRSRSSAPLSLQPRHNAERSGLQLSTARLLSFFYTLSIAFFFIFLRLCTPLSIFVPSAEHELCSRIREIIHPELCFPQCAWKSSGISQVSGCAHRRGSPTLTRF</sequence>
<dbReference type="Proteomes" id="UP000830395">
    <property type="component" value="Chromosome 20"/>
</dbReference>
<evidence type="ECO:0000313" key="2">
    <source>
        <dbReference type="Proteomes" id="UP000830395"/>
    </source>
</evidence>
<accession>A0ACC5Z916</accession>
<organism evidence="1 2">
    <name type="scientific">Pangasius djambal</name>
    <dbReference type="NCBI Taxonomy" id="1691987"/>
    <lineage>
        <taxon>Eukaryota</taxon>
        <taxon>Metazoa</taxon>
        <taxon>Chordata</taxon>
        <taxon>Craniata</taxon>
        <taxon>Vertebrata</taxon>
        <taxon>Euteleostomi</taxon>
        <taxon>Actinopterygii</taxon>
        <taxon>Neopterygii</taxon>
        <taxon>Teleostei</taxon>
        <taxon>Ostariophysi</taxon>
        <taxon>Siluriformes</taxon>
        <taxon>Pangasiidae</taxon>
        <taxon>Pangasius</taxon>
    </lineage>
</organism>
<keyword evidence="2" id="KW-1185">Reference proteome</keyword>
<proteinExistence type="predicted"/>
<name>A0ACC5Z916_9TELE</name>
<evidence type="ECO:0000313" key="1">
    <source>
        <dbReference type="EMBL" id="MCJ8744598.1"/>
    </source>
</evidence>
<protein>
    <submittedName>
        <fullName evidence="1">Uncharacterized protein</fullName>
    </submittedName>
</protein>
<reference evidence="1" key="1">
    <citation type="submission" date="2020-02" db="EMBL/GenBank/DDBJ databases">
        <title>Genome sequencing of the panga catfish, Pangasius djambal.</title>
        <authorList>
            <person name="Wen M."/>
            <person name="Zahm M."/>
            <person name="Roques C."/>
            <person name="Cabau C."/>
            <person name="Klopp C."/>
            <person name="Donnadieu C."/>
            <person name="Jouanno E."/>
            <person name="Avarre J.-C."/>
            <person name="Campet M."/>
            <person name="Ha T."/>
            <person name="Dugue R."/>
            <person name="Lampietro C."/>
            <person name="Louis A."/>
            <person name="Herpin A."/>
            <person name="Echchiki A."/>
            <person name="Berthelot C."/>
            <person name="Parey E."/>
            <person name="Roest-Crollius H."/>
            <person name="Braasch I."/>
            <person name="Postlethwait J.H."/>
            <person name="Bobe J."/>
            <person name="Montfort J."/>
            <person name="Bouchez O."/>
            <person name="Begum T."/>
            <person name="Schartl M."/>
            <person name="Gustiano R."/>
            <person name="Guiguen Y."/>
        </authorList>
    </citation>
    <scope>NUCLEOTIDE SEQUENCE</scope>
    <source>
        <strain evidence="1">Pdj_M5554</strain>
    </source>
</reference>
<dbReference type="EMBL" id="CM040994">
    <property type="protein sequence ID" value="MCJ8744598.1"/>
    <property type="molecule type" value="Genomic_DNA"/>
</dbReference>
<gene>
    <name evidence="1" type="ORF">PDJAM_G00120510</name>
</gene>
<comment type="caution">
    <text evidence="1">The sequence shown here is derived from an EMBL/GenBank/DDBJ whole genome shotgun (WGS) entry which is preliminary data.</text>
</comment>
<feature type="non-terminal residue" evidence="1">
    <location>
        <position position="1"/>
    </location>
</feature>